<keyword evidence="9" id="KW-1185">Reference proteome</keyword>
<organism evidence="8 9">
    <name type="scientific">Symbiodinium microadriaticum</name>
    <name type="common">Dinoflagellate</name>
    <name type="synonym">Zooxanthella microadriatica</name>
    <dbReference type="NCBI Taxonomy" id="2951"/>
    <lineage>
        <taxon>Eukaryota</taxon>
        <taxon>Sar</taxon>
        <taxon>Alveolata</taxon>
        <taxon>Dinophyceae</taxon>
        <taxon>Suessiales</taxon>
        <taxon>Symbiodiniaceae</taxon>
        <taxon>Symbiodinium</taxon>
    </lineage>
</organism>
<gene>
    <name evidence="8" type="primary">cfa</name>
    <name evidence="8" type="ORF">AK812_SmicGene34243</name>
</gene>
<name>A0A1Q9CPH9_SYMMI</name>
<evidence type="ECO:0000259" key="7">
    <source>
        <dbReference type="Pfam" id="PF03781"/>
    </source>
</evidence>
<evidence type="ECO:0000256" key="5">
    <source>
        <dbReference type="SAM" id="MobiDB-lite"/>
    </source>
</evidence>
<feature type="region of interest" description="Disordered" evidence="5">
    <location>
        <begin position="37"/>
        <end position="67"/>
    </location>
</feature>
<evidence type="ECO:0000313" key="9">
    <source>
        <dbReference type="Proteomes" id="UP000186817"/>
    </source>
</evidence>
<dbReference type="Pfam" id="PF03781">
    <property type="entry name" value="FGE-sulfatase"/>
    <property type="match status" value="1"/>
</dbReference>
<accession>A0A1Q9CPH9</accession>
<evidence type="ECO:0000256" key="1">
    <source>
        <dbReference type="ARBA" id="ARBA00022603"/>
    </source>
</evidence>
<dbReference type="Gene3D" id="3.40.50.150">
    <property type="entry name" value="Vaccinia Virus protein VP39"/>
    <property type="match status" value="1"/>
</dbReference>
<dbReference type="GO" id="GO:0008168">
    <property type="term" value="F:methyltransferase activity"/>
    <property type="evidence" value="ECO:0007669"/>
    <property type="project" value="UniProtKB-KW"/>
</dbReference>
<dbReference type="Pfam" id="PF02353">
    <property type="entry name" value="CMAS"/>
    <property type="match status" value="1"/>
</dbReference>
<dbReference type="SUPFAM" id="SSF53335">
    <property type="entry name" value="S-adenosyl-L-methionine-dependent methyltransferases"/>
    <property type="match status" value="1"/>
</dbReference>
<dbReference type="GO" id="GO:0032259">
    <property type="term" value="P:methylation"/>
    <property type="evidence" value="ECO:0007669"/>
    <property type="project" value="UniProtKB-KW"/>
</dbReference>
<dbReference type="SUPFAM" id="SSF56436">
    <property type="entry name" value="C-type lectin-like"/>
    <property type="match status" value="1"/>
</dbReference>
<evidence type="ECO:0000256" key="4">
    <source>
        <dbReference type="ARBA" id="ARBA00023098"/>
    </source>
</evidence>
<dbReference type="Proteomes" id="UP000186817">
    <property type="component" value="Unassembled WGS sequence"/>
</dbReference>
<dbReference type="PANTHER" id="PTHR43667">
    <property type="entry name" value="CYCLOPROPANE-FATTY-ACYL-PHOSPHOLIPID SYNTHASE"/>
    <property type="match status" value="1"/>
</dbReference>
<evidence type="ECO:0000256" key="3">
    <source>
        <dbReference type="ARBA" id="ARBA00022691"/>
    </source>
</evidence>
<keyword evidence="2" id="KW-0808">Transferase</keyword>
<evidence type="ECO:0000256" key="6">
    <source>
        <dbReference type="SAM" id="SignalP"/>
    </source>
</evidence>
<keyword evidence="1" id="KW-0489">Methyltransferase</keyword>
<reference evidence="8 9" key="1">
    <citation type="submission" date="2016-02" db="EMBL/GenBank/DDBJ databases">
        <title>Genome analysis of coral dinoflagellate symbionts highlights evolutionary adaptations to a symbiotic lifestyle.</title>
        <authorList>
            <person name="Aranda M."/>
            <person name="Li Y."/>
            <person name="Liew Y.J."/>
            <person name="Baumgarten S."/>
            <person name="Simakov O."/>
            <person name="Wilson M."/>
            <person name="Piel J."/>
            <person name="Ashoor H."/>
            <person name="Bougouffa S."/>
            <person name="Bajic V.B."/>
            <person name="Ryu T."/>
            <person name="Ravasi T."/>
            <person name="Bayer T."/>
            <person name="Micklem G."/>
            <person name="Kim H."/>
            <person name="Bhak J."/>
            <person name="Lajeunesse T.C."/>
            <person name="Voolstra C.R."/>
        </authorList>
    </citation>
    <scope>NUCLEOTIDE SEQUENCE [LARGE SCALE GENOMIC DNA]</scope>
    <source>
        <strain evidence="8 9">CCMP2467</strain>
    </source>
</reference>
<feature type="compositionally biased region" description="Low complexity" evidence="5">
    <location>
        <begin position="47"/>
        <end position="67"/>
    </location>
</feature>
<dbReference type="InterPro" id="IPR042095">
    <property type="entry name" value="SUMF_sf"/>
</dbReference>
<proteinExistence type="predicted"/>
<protein>
    <submittedName>
        <fullName evidence="8">Cyclopropane-fatty-acyl-phospholipid synthase</fullName>
    </submittedName>
</protein>
<dbReference type="Gene3D" id="3.90.1580.10">
    <property type="entry name" value="paralog of FGE (formylglycine-generating enzyme)"/>
    <property type="match status" value="1"/>
</dbReference>
<keyword evidence="6" id="KW-0732">Signal</keyword>
<evidence type="ECO:0000313" key="8">
    <source>
        <dbReference type="EMBL" id="OLP84839.1"/>
    </source>
</evidence>
<keyword evidence="3" id="KW-0949">S-adenosyl-L-methionine</keyword>
<dbReference type="InterPro" id="IPR016187">
    <property type="entry name" value="CTDL_fold"/>
</dbReference>
<evidence type="ECO:0000256" key="2">
    <source>
        <dbReference type="ARBA" id="ARBA00022679"/>
    </source>
</evidence>
<feature type="signal peptide" evidence="6">
    <location>
        <begin position="1"/>
        <end position="27"/>
    </location>
</feature>
<dbReference type="InterPro" id="IPR029063">
    <property type="entry name" value="SAM-dependent_MTases_sf"/>
</dbReference>
<dbReference type="InterPro" id="IPR050723">
    <property type="entry name" value="CFA/CMAS"/>
</dbReference>
<dbReference type="OrthoDB" id="437592at2759"/>
<dbReference type="PANTHER" id="PTHR43667:SF1">
    <property type="entry name" value="CYCLOPROPANE-FATTY-ACYL-PHOSPHOLIPID SYNTHASE"/>
    <property type="match status" value="1"/>
</dbReference>
<keyword evidence="4" id="KW-0443">Lipid metabolism</keyword>
<feature type="chain" id="PRO_5012819295" evidence="6">
    <location>
        <begin position="28"/>
        <end position="748"/>
    </location>
</feature>
<sequence>MASASASNLWRRRRYLCLLAAVLGSRAASRAFGAFGAPGHSRPSASALTRSPLARATAAPRSTRTARPSLVTGPQLLFPVFASALFLGVEAARQANDGAALKDLIQKYTNIIVKDAPDGVANMPPADKDGVYWYVKDPDVYRRVLVQGDLGLGESYMDGLWESNDVEAFVREMIKLEPVKKDLGVAGLPLLASAVVGTLSWLLFPGNSPTGAKENIAKHYDISLRLYEQMLGPTMQYSGAYYHKPGMSLTEAQLAKMRLVAEKLDLKPGMKVLELGCGFGALADLISTEYGVHVTGVTLSEDQYAYAKEHFRNPAVDIRLQDYRSMTGQFDRIYSVGIFEHIGRNCYQTYFDKCYELLKDNGIMVIHSIGFARRGEWNHGGWMNKYIFPGAELPTMSHFTQEFNDRWHMEDWQSFGVSYAKTLREWKHRLDKWKGLEDFELRFRRMWEYYLDCCAASFEARRTKLWQIVYTKMPAATQREDDCHHIRQPMLPRMEFNFSSSGTEFEGGCDPAEDDNEICCRDKCLEHGAPSCQCGLVQLEYFGVDVQFPWEDRPGRNHRKALDLGPVLLDRDLVTNADYLRYLNASGYSPVDNFNFLKHWQTGRPKPGDEQKPVVNIGFEEAERYCRFYGKRLPHSYEWQLAAQGPDGRKYPWGDHWDPSAVPLPGHDPESIRKHEKGTSVFGVHDLIGNVWQYTDSFRDEHTRAVLLRGSSRYNPQVSEAFPSLHQSVNWQRGIRFDNVCFAFEGVK</sequence>
<feature type="domain" description="Sulfatase-modifying factor enzyme-like" evidence="7">
    <location>
        <begin position="566"/>
        <end position="717"/>
    </location>
</feature>
<dbReference type="CDD" id="cd02440">
    <property type="entry name" value="AdoMet_MTases"/>
    <property type="match status" value="1"/>
</dbReference>
<dbReference type="AlphaFoldDB" id="A0A1Q9CPH9"/>
<dbReference type="GO" id="GO:0006629">
    <property type="term" value="P:lipid metabolic process"/>
    <property type="evidence" value="ECO:0007669"/>
    <property type="project" value="UniProtKB-KW"/>
</dbReference>
<dbReference type="InterPro" id="IPR005532">
    <property type="entry name" value="SUMF_dom"/>
</dbReference>
<comment type="caution">
    <text evidence="8">The sequence shown here is derived from an EMBL/GenBank/DDBJ whole genome shotgun (WGS) entry which is preliminary data.</text>
</comment>
<dbReference type="EMBL" id="LSRX01001014">
    <property type="protein sequence ID" value="OLP84839.1"/>
    <property type="molecule type" value="Genomic_DNA"/>
</dbReference>